<proteinExistence type="predicted"/>
<evidence type="ECO:0000256" key="1">
    <source>
        <dbReference type="ARBA" id="ARBA00023002"/>
    </source>
</evidence>
<dbReference type="InterPro" id="IPR015590">
    <property type="entry name" value="Aldehyde_DH_dom"/>
</dbReference>
<dbReference type="EMBL" id="JABXOR010000346">
    <property type="protein sequence ID" value="NVO99681.1"/>
    <property type="molecule type" value="Genomic_DNA"/>
</dbReference>
<dbReference type="InterPro" id="IPR016162">
    <property type="entry name" value="Ald_DH_N"/>
</dbReference>
<organism evidence="3 4">
    <name type="scientific">Photobacterium damselae subsp. damselae</name>
    <name type="common">Listonella damsela</name>
    <dbReference type="NCBI Taxonomy" id="85581"/>
    <lineage>
        <taxon>Bacteria</taxon>
        <taxon>Pseudomonadati</taxon>
        <taxon>Pseudomonadota</taxon>
        <taxon>Gammaproteobacteria</taxon>
        <taxon>Vibrionales</taxon>
        <taxon>Vibrionaceae</taxon>
        <taxon>Photobacterium</taxon>
    </lineage>
</organism>
<accession>A0A850QN22</accession>
<reference evidence="3 4" key="1">
    <citation type="submission" date="2020-06" db="EMBL/GenBank/DDBJ databases">
        <title>Photobacterium damselae subsp. damselae comparative genomics.</title>
        <authorList>
            <person name="Osorio C.R."/>
        </authorList>
    </citation>
    <scope>NUCLEOTIDE SEQUENCE [LARGE SCALE GENOMIC DNA]</scope>
    <source>
        <strain evidence="3 4">TW250/03</strain>
    </source>
</reference>
<dbReference type="InterPro" id="IPR016161">
    <property type="entry name" value="Ald_DH/histidinol_DH"/>
</dbReference>
<dbReference type="Gene3D" id="3.40.605.10">
    <property type="entry name" value="Aldehyde Dehydrogenase, Chain A, domain 1"/>
    <property type="match status" value="1"/>
</dbReference>
<dbReference type="PANTHER" id="PTHR11699">
    <property type="entry name" value="ALDEHYDE DEHYDROGENASE-RELATED"/>
    <property type="match status" value="1"/>
</dbReference>
<keyword evidence="1" id="KW-0560">Oxidoreductase</keyword>
<sequence>MPVTNMAELDAMIARVKAAQKEFATFSQEQVDKIFRAASLAANNARIPLAQQAVAESGMGIVEDKVIKNHFASEFIYNKYKDEKTCGILEVNDEFGTMTIAEPVGIICGIVPTTNPTSTAIFKSLISLKTRNAIIFSPHPRAKESTNAAAKLVLDAAVAA</sequence>
<dbReference type="Proteomes" id="UP000533429">
    <property type="component" value="Unassembled WGS sequence"/>
</dbReference>
<dbReference type="GO" id="GO:0016491">
    <property type="term" value="F:oxidoreductase activity"/>
    <property type="evidence" value="ECO:0007669"/>
    <property type="project" value="UniProtKB-KW"/>
</dbReference>
<dbReference type="SUPFAM" id="SSF53720">
    <property type="entry name" value="ALDH-like"/>
    <property type="match status" value="1"/>
</dbReference>
<feature type="domain" description="Aldehyde dehydrogenase" evidence="2">
    <location>
        <begin position="4"/>
        <end position="158"/>
    </location>
</feature>
<name>A0A850QN22_PHODD</name>
<evidence type="ECO:0000313" key="4">
    <source>
        <dbReference type="Proteomes" id="UP000533429"/>
    </source>
</evidence>
<protein>
    <submittedName>
        <fullName evidence="3">Aldehyde dehydrogenase family protein</fullName>
    </submittedName>
</protein>
<evidence type="ECO:0000313" key="3">
    <source>
        <dbReference type="EMBL" id="NVO99681.1"/>
    </source>
</evidence>
<dbReference type="Pfam" id="PF00171">
    <property type="entry name" value="Aldedh"/>
    <property type="match status" value="1"/>
</dbReference>
<evidence type="ECO:0000259" key="2">
    <source>
        <dbReference type="Pfam" id="PF00171"/>
    </source>
</evidence>
<feature type="non-terminal residue" evidence="3">
    <location>
        <position position="160"/>
    </location>
</feature>
<comment type="caution">
    <text evidence="3">The sequence shown here is derived from an EMBL/GenBank/DDBJ whole genome shotgun (WGS) entry which is preliminary data.</text>
</comment>
<gene>
    <name evidence="3" type="ORF">HWA77_05590</name>
</gene>
<dbReference type="AlphaFoldDB" id="A0A850QN22"/>